<dbReference type="PANTHER" id="PTHR33205:SF1">
    <property type="entry name" value="TRANSMEMBRANE PROTEIN"/>
    <property type="match status" value="1"/>
</dbReference>
<dbReference type="Proteomes" id="UP000825729">
    <property type="component" value="Unassembled WGS sequence"/>
</dbReference>
<feature type="region of interest" description="Disordered" evidence="1">
    <location>
        <begin position="142"/>
        <end position="231"/>
    </location>
</feature>
<accession>A0AAV7DR14</accession>
<protein>
    <submittedName>
        <fullName evidence="2">Uncharacterized protein</fullName>
    </submittedName>
</protein>
<feature type="compositionally biased region" description="Basic and acidic residues" evidence="1">
    <location>
        <begin position="9"/>
        <end position="18"/>
    </location>
</feature>
<sequence>MGSPLADAKSAKRCHEGTPARSLPPSSVTDDDPLGRDHPPGLVAPRTRRVGRRLKVEGRTARRPRDNDRRRDRVRAQRVVTLSGAPIPWDLRPSVAEDASADYTERAKSRRFSYWALPVRSPPLLGESFWCSHLTWGRIRARPPGHGGQLPGRGPLQSQGLDTHSSHAGPGRAEPPLSAAGCPWGKVFFSQPRQGGGRRPICSPPTTTAPPAGGSRARGGENTPGVTPRQVYPDLVASGATCAQRLDGSRDSAIHTKHRDFATLFIDARAKISAVESRVRLPCSRSDRPLPLSLGTDRAESGCSGVRPRPSRVADAEPAGRRSLTLVARDSTGACTRRAPPPLGIVVQLARLSRRFGNRQ</sequence>
<feature type="compositionally biased region" description="Low complexity" evidence="1">
    <location>
        <begin position="204"/>
        <end position="215"/>
    </location>
</feature>
<name>A0AAV7DR14_ARIFI</name>
<gene>
    <name evidence="2" type="ORF">H6P81_021419</name>
</gene>
<evidence type="ECO:0000313" key="3">
    <source>
        <dbReference type="Proteomes" id="UP000825729"/>
    </source>
</evidence>
<comment type="caution">
    <text evidence="2">The sequence shown here is derived from an EMBL/GenBank/DDBJ whole genome shotgun (WGS) entry which is preliminary data.</text>
</comment>
<keyword evidence="3" id="KW-1185">Reference proteome</keyword>
<dbReference type="EMBL" id="JAINDJ010000042">
    <property type="protein sequence ID" value="KAG9438643.1"/>
    <property type="molecule type" value="Genomic_DNA"/>
</dbReference>
<evidence type="ECO:0000313" key="2">
    <source>
        <dbReference type="EMBL" id="KAG9438643.1"/>
    </source>
</evidence>
<evidence type="ECO:0000256" key="1">
    <source>
        <dbReference type="SAM" id="MobiDB-lite"/>
    </source>
</evidence>
<reference evidence="2 3" key="1">
    <citation type="submission" date="2021-07" db="EMBL/GenBank/DDBJ databases">
        <title>The Aristolochia fimbriata genome: insights into angiosperm evolution, floral development and chemical biosynthesis.</title>
        <authorList>
            <person name="Jiao Y."/>
        </authorList>
    </citation>
    <scope>NUCLEOTIDE SEQUENCE [LARGE SCALE GENOMIC DNA]</scope>
    <source>
        <strain evidence="2">IBCAS-2021</strain>
        <tissue evidence="2">Leaf</tissue>
    </source>
</reference>
<feature type="compositionally biased region" description="Basic and acidic residues" evidence="1">
    <location>
        <begin position="54"/>
        <end position="75"/>
    </location>
</feature>
<feature type="region of interest" description="Disordered" evidence="1">
    <location>
        <begin position="1"/>
        <end position="76"/>
    </location>
</feature>
<organism evidence="2 3">
    <name type="scientific">Aristolochia fimbriata</name>
    <name type="common">White veined hardy Dutchman's pipe vine</name>
    <dbReference type="NCBI Taxonomy" id="158543"/>
    <lineage>
        <taxon>Eukaryota</taxon>
        <taxon>Viridiplantae</taxon>
        <taxon>Streptophyta</taxon>
        <taxon>Embryophyta</taxon>
        <taxon>Tracheophyta</taxon>
        <taxon>Spermatophyta</taxon>
        <taxon>Magnoliopsida</taxon>
        <taxon>Magnoliidae</taxon>
        <taxon>Piperales</taxon>
        <taxon>Aristolochiaceae</taxon>
        <taxon>Aristolochia</taxon>
    </lineage>
</organism>
<proteinExistence type="predicted"/>
<dbReference type="AlphaFoldDB" id="A0AAV7DR14"/>
<feature type="region of interest" description="Disordered" evidence="1">
    <location>
        <begin position="292"/>
        <end position="320"/>
    </location>
</feature>
<dbReference type="PANTHER" id="PTHR33205">
    <property type="entry name" value="TRANSMEMBRANE PROTEIN"/>
    <property type="match status" value="1"/>
</dbReference>